<keyword evidence="1" id="KW-0812">Transmembrane</keyword>
<accession>K3Z128</accession>
<reference evidence="3" key="1">
    <citation type="journal article" date="2012" name="Nat. Biotechnol.">
        <title>Reference genome sequence of the model plant Setaria.</title>
        <authorList>
            <person name="Bennetzen J.L."/>
            <person name="Schmutz J."/>
            <person name="Wang H."/>
            <person name="Percifield R."/>
            <person name="Hawkins J."/>
            <person name="Pontaroli A.C."/>
            <person name="Estep M."/>
            <person name="Feng L."/>
            <person name="Vaughn J.N."/>
            <person name="Grimwood J."/>
            <person name="Jenkins J."/>
            <person name="Barry K."/>
            <person name="Lindquist E."/>
            <person name="Hellsten U."/>
            <person name="Deshpande S."/>
            <person name="Wang X."/>
            <person name="Wu X."/>
            <person name="Mitros T."/>
            <person name="Triplett J."/>
            <person name="Yang X."/>
            <person name="Ye C.Y."/>
            <person name="Mauro-Herrera M."/>
            <person name="Wang L."/>
            <person name="Li P."/>
            <person name="Sharma M."/>
            <person name="Sharma R."/>
            <person name="Ronald P.C."/>
            <person name="Panaud O."/>
            <person name="Kellogg E.A."/>
            <person name="Brutnell T.P."/>
            <person name="Doust A.N."/>
            <person name="Tuskan G.A."/>
            <person name="Rokhsar D."/>
            <person name="Devos K.M."/>
        </authorList>
    </citation>
    <scope>NUCLEOTIDE SEQUENCE [LARGE SCALE GENOMIC DNA]</scope>
    <source>
        <strain evidence="3">cv. Yugu1</strain>
    </source>
</reference>
<keyword evidence="1" id="KW-1133">Transmembrane helix</keyword>
<dbReference type="Proteomes" id="UP000004995">
    <property type="component" value="Unassembled WGS sequence"/>
</dbReference>
<organism evidence="2 3">
    <name type="scientific">Setaria italica</name>
    <name type="common">Foxtail millet</name>
    <name type="synonym">Panicum italicum</name>
    <dbReference type="NCBI Taxonomy" id="4555"/>
    <lineage>
        <taxon>Eukaryota</taxon>
        <taxon>Viridiplantae</taxon>
        <taxon>Streptophyta</taxon>
        <taxon>Embryophyta</taxon>
        <taxon>Tracheophyta</taxon>
        <taxon>Spermatophyta</taxon>
        <taxon>Magnoliopsida</taxon>
        <taxon>Liliopsida</taxon>
        <taxon>Poales</taxon>
        <taxon>Poaceae</taxon>
        <taxon>PACMAD clade</taxon>
        <taxon>Panicoideae</taxon>
        <taxon>Panicodae</taxon>
        <taxon>Paniceae</taxon>
        <taxon>Cenchrinae</taxon>
        <taxon>Setaria</taxon>
    </lineage>
</organism>
<dbReference type="HOGENOM" id="CLU_3393049_0_0_1"/>
<evidence type="ECO:0000313" key="2">
    <source>
        <dbReference type="EnsemblPlants" id="KQL30833"/>
    </source>
</evidence>
<dbReference type="ExpressionAtlas" id="K3Z128">
    <property type="expression patterns" value="baseline"/>
</dbReference>
<protein>
    <submittedName>
        <fullName evidence="2">Uncharacterized protein</fullName>
    </submittedName>
</protein>
<dbReference type="AlphaFoldDB" id="K3Z128"/>
<evidence type="ECO:0000256" key="1">
    <source>
        <dbReference type="SAM" id="Phobius"/>
    </source>
</evidence>
<sequence length="32" mass="3896">MHLAAEAFFSRLLLHYLFLLHLFPIRFGFMRS</sequence>
<feature type="transmembrane region" description="Helical" evidence="1">
    <location>
        <begin position="12"/>
        <end position="29"/>
    </location>
</feature>
<dbReference type="Gramene" id="KQL30833">
    <property type="protein sequence ID" value="KQL30833"/>
    <property type="gene ID" value="SETIT_020295mg"/>
</dbReference>
<evidence type="ECO:0000313" key="3">
    <source>
        <dbReference type="Proteomes" id="UP000004995"/>
    </source>
</evidence>
<proteinExistence type="predicted"/>
<reference evidence="2" key="2">
    <citation type="submission" date="2018-08" db="UniProtKB">
        <authorList>
            <consortium name="EnsemblPlants"/>
        </authorList>
    </citation>
    <scope>IDENTIFICATION</scope>
    <source>
        <strain evidence="2">Yugu1</strain>
    </source>
</reference>
<dbReference type="EnsemblPlants" id="KQL30833">
    <property type="protein sequence ID" value="KQL30833"/>
    <property type="gene ID" value="SETIT_020295mg"/>
</dbReference>
<keyword evidence="3" id="KW-1185">Reference proteome</keyword>
<name>K3Z128_SETIT</name>
<keyword evidence="1" id="KW-0472">Membrane</keyword>
<dbReference type="EMBL" id="AGNK02000473">
    <property type="status" value="NOT_ANNOTATED_CDS"/>
    <property type="molecule type" value="Genomic_DNA"/>
</dbReference>